<dbReference type="SMART" id="SM00487">
    <property type="entry name" value="DEXDc"/>
    <property type="match status" value="1"/>
</dbReference>
<evidence type="ECO:0000256" key="1">
    <source>
        <dbReference type="ARBA" id="ARBA00022741"/>
    </source>
</evidence>
<dbReference type="SUPFAM" id="SSF52540">
    <property type="entry name" value="P-loop containing nucleoside triphosphate hydrolases"/>
    <property type="match status" value="1"/>
</dbReference>
<reference evidence="5 6" key="1">
    <citation type="submission" date="2017-12" db="EMBL/GenBank/DDBJ databases">
        <title>Comparative genomics of Botrytis spp.</title>
        <authorList>
            <person name="Valero-Jimenez C.A."/>
            <person name="Tapia P."/>
            <person name="Veloso J."/>
            <person name="Silva-Moreno E."/>
            <person name="Staats M."/>
            <person name="Valdes J.H."/>
            <person name="Van Kan J.A.L."/>
        </authorList>
    </citation>
    <scope>NUCLEOTIDE SEQUENCE [LARGE SCALE GENOMIC DNA]</scope>
    <source>
        <strain evidence="5 6">Bp0003</strain>
    </source>
</reference>
<dbReference type="InterPro" id="IPR000330">
    <property type="entry name" value="SNF2_N"/>
</dbReference>
<dbReference type="GO" id="GO:0005524">
    <property type="term" value="F:ATP binding"/>
    <property type="evidence" value="ECO:0007669"/>
    <property type="project" value="UniProtKB-KW"/>
</dbReference>
<organism evidence="5 6">
    <name type="scientific">Botrytis paeoniae</name>
    <dbReference type="NCBI Taxonomy" id="278948"/>
    <lineage>
        <taxon>Eukaryota</taxon>
        <taxon>Fungi</taxon>
        <taxon>Dikarya</taxon>
        <taxon>Ascomycota</taxon>
        <taxon>Pezizomycotina</taxon>
        <taxon>Leotiomycetes</taxon>
        <taxon>Helotiales</taxon>
        <taxon>Sclerotiniaceae</taxon>
        <taxon>Botrytis</taxon>
    </lineage>
</organism>
<evidence type="ECO:0000259" key="4">
    <source>
        <dbReference type="PROSITE" id="PS51192"/>
    </source>
</evidence>
<keyword evidence="1" id="KW-0547">Nucleotide-binding</keyword>
<dbReference type="GO" id="GO:0005634">
    <property type="term" value="C:nucleus"/>
    <property type="evidence" value="ECO:0007669"/>
    <property type="project" value="TreeGrafter"/>
</dbReference>
<gene>
    <name evidence="5" type="ORF">BPAE_0025g00020</name>
</gene>
<dbReference type="InterPro" id="IPR014001">
    <property type="entry name" value="Helicase_ATP-bd"/>
</dbReference>
<accession>A0A4Z1G2K4</accession>
<evidence type="ECO:0000256" key="2">
    <source>
        <dbReference type="ARBA" id="ARBA00022801"/>
    </source>
</evidence>
<sequence length="486" mass="56003">MMLAAERGDRGTSKETMLLDEMGLGKTLEIIALMEENPVKPVLIVAPASALANWAEEFKKWLSPAPNVLMLSTKSDIKDAIDKSAQEMRGYDIVLVSYTRVRTEYNDLRNWIDDREYRSANSYPARCRRLIKVNRQKGQNYYKVLDFQLPDCPLFSVVWGRVILDEAQNMKNVRGDTHKGCCALITELRVLITGTPLVNDYVDLHAYCKFLQICPLNEPAWFREHFINRASHEVILFENLSLAHTGQGGGIIPRSRPSEVMKLEVERAALLTNFLRGHLIRRTGRMTFMGHPLVNDLPPIERKEVWLDLEQKGSNHKPEIYLRTQVANSGNQFNSAFDVFHVKGFLKWAALGKQGKLTQQKFESRVAVTRWKDDLPKSYPQDEAQTQYYSRIQWCELLRSRIIDIDGKLPVVENEKFILGMMQRARIAAVLPAVADTKHGDDGRTGRNRKDFMSWLEKNERWSSTKVRWIIDHLGPTSRHQRRTKP</sequence>
<feature type="domain" description="Helicase ATP-binding" evidence="4">
    <location>
        <begin position="7"/>
        <end position="214"/>
    </location>
</feature>
<proteinExistence type="predicted"/>
<keyword evidence="2" id="KW-0378">Hydrolase</keyword>
<dbReference type="GO" id="GO:0006281">
    <property type="term" value="P:DNA repair"/>
    <property type="evidence" value="ECO:0007669"/>
    <property type="project" value="TreeGrafter"/>
</dbReference>
<evidence type="ECO:0000256" key="3">
    <source>
        <dbReference type="ARBA" id="ARBA00022840"/>
    </source>
</evidence>
<comment type="caution">
    <text evidence="5">The sequence shown here is derived from an EMBL/GenBank/DDBJ whole genome shotgun (WGS) entry which is preliminary data.</text>
</comment>
<keyword evidence="3" id="KW-0067">ATP-binding</keyword>
<dbReference type="Gene3D" id="3.40.50.10810">
    <property type="entry name" value="Tandem AAA-ATPase domain"/>
    <property type="match status" value="2"/>
</dbReference>
<dbReference type="PANTHER" id="PTHR45626">
    <property type="entry name" value="TRANSCRIPTION TERMINATION FACTOR 2-RELATED"/>
    <property type="match status" value="1"/>
</dbReference>
<dbReference type="InterPro" id="IPR038718">
    <property type="entry name" value="SNF2-like_sf"/>
</dbReference>
<dbReference type="InterPro" id="IPR027417">
    <property type="entry name" value="P-loop_NTPase"/>
</dbReference>
<protein>
    <recommendedName>
        <fullName evidence="4">Helicase ATP-binding domain-containing protein</fullName>
    </recommendedName>
</protein>
<evidence type="ECO:0000313" key="5">
    <source>
        <dbReference type="EMBL" id="TGO28593.1"/>
    </source>
</evidence>
<dbReference type="GO" id="GO:0008094">
    <property type="term" value="F:ATP-dependent activity, acting on DNA"/>
    <property type="evidence" value="ECO:0007669"/>
    <property type="project" value="TreeGrafter"/>
</dbReference>
<dbReference type="GO" id="GO:0016787">
    <property type="term" value="F:hydrolase activity"/>
    <property type="evidence" value="ECO:0007669"/>
    <property type="project" value="UniProtKB-KW"/>
</dbReference>
<evidence type="ECO:0000313" key="6">
    <source>
        <dbReference type="Proteomes" id="UP000297910"/>
    </source>
</evidence>
<dbReference type="InterPro" id="IPR050628">
    <property type="entry name" value="SNF2_RAD54_helicase_TF"/>
</dbReference>
<dbReference type="AlphaFoldDB" id="A0A4Z1G2K4"/>
<dbReference type="EMBL" id="PQXI01000025">
    <property type="protein sequence ID" value="TGO28593.1"/>
    <property type="molecule type" value="Genomic_DNA"/>
</dbReference>
<keyword evidence="6" id="KW-1185">Reference proteome</keyword>
<dbReference type="PROSITE" id="PS51192">
    <property type="entry name" value="HELICASE_ATP_BIND_1"/>
    <property type="match status" value="1"/>
</dbReference>
<name>A0A4Z1G2K4_9HELO</name>
<dbReference type="Pfam" id="PF00176">
    <property type="entry name" value="SNF2-rel_dom"/>
    <property type="match status" value="1"/>
</dbReference>
<dbReference type="PANTHER" id="PTHR45626:SF26">
    <property type="entry name" value="FAMILY HELICASE, PUTATIVE (AFU_ORTHOLOGUE AFUA_2G09120)-RELATED"/>
    <property type="match status" value="1"/>
</dbReference>
<dbReference type="Proteomes" id="UP000297910">
    <property type="component" value="Unassembled WGS sequence"/>
</dbReference>